<protein>
    <submittedName>
        <fullName evidence="1">Uncharacterized protein</fullName>
    </submittedName>
</protein>
<comment type="caution">
    <text evidence="1">The sequence shown here is derived from an EMBL/GenBank/DDBJ whole genome shotgun (WGS) entry which is preliminary data.</text>
</comment>
<proteinExistence type="predicted"/>
<reference evidence="1 2" key="1">
    <citation type="submission" date="2023-01" db="EMBL/GenBank/DDBJ databases">
        <authorList>
            <person name="Whitehead M."/>
        </authorList>
    </citation>
    <scope>NUCLEOTIDE SEQUENCE [LARGE SCALE GENOMIC DNA]</scope>
</reference>
<name>A0AAV0XJQ9_9HEMI</name>
<sequence length="236" mass="25887">MKKCPEYMDRKVFEFGTENEGPGPAAYGARTTVGRLNRLPTVAGAPACSMHQRLDLGNETEGPGPAVYNLAQLTYRGRAVAPRYSIAKKLPFDGDIDSPGPAAYKPRVPVKGPVPKMLFRINNPDPDYDYPPILVVHPPLKIGVAAATPNTWVRRHCVNPGSNVSKFPSTLSRKKITMAKKIDEIIDIKSPGPPAGIQSHAQVQVYKVMPNFSFGMWRPEKFPPLVVCGDDVKIKK</sequence>
<keyword evidence="2" id="KW-1185">Reference proteome</keyword>
<organism evidence="1 2">
    <name type="scientific">Macrosiphum euphorbiae</name>
    <name type="common">potato aphid</name>
    <dbReference type="NCBI Taxonomy" id="13131"/>
    <lineage>
        <taxon>Eukaryota</taxon>
        <taxon>Metazoa</taxon>
        <taxon>Ecdysozoa</taxon>
        <taxon>Arthropoda</taxon>
        <taxon>Hexapoda</taxon>
        <taxon>Insecta</taxon>
        <taxon>Pterygota</taxon>
        <taxon>Neoptera</taxon>
        <taxon>Paraneoptera</taxon>
        <taxon>Hemiptera</taxon>
        <taxon>Sternorrhyncha</taxon>
        <taxon>Aphidomorpha</taxon>
        <taxon>Aphidoidea</taxon>
        <taxon>Aphididae</taxon>
        <taxon>Macrosiphini</taxon>
        <taxon>Macrosiphum</taxon>
    </lineage>
</organism>
<dbReference type="EMBL" id="CARXXK010000005">
    <property type="protein sequence ID" value="CAI6367686.1"/>
    <property type="molecule type" value="Genomic_DNA"/>
</dbReference>
<dbReference type="Proteomes" id="UP001160148">
    <property type="component" value="Unassembled WGS sequence"/>
</dbReference>
<evidence type="ECO:0000313" key="2">
    <source>
        <dbReference type="Proteomes" id="UP001160148"/>
    </source>
</evidence>
<evidence type="ECO:0000313" key="1">
    <source>
        <dbReference type="EMBL" id="CAI6367686.1"/>
    </source>
</evidence>
<accession>A0AAV0XJQ9</accession>
<gene>
    <name evidence="1" type="ORF">MEUPH1_LOCUS22135</name>
</gene>
<dbReference type="AlphaFoldDB" id="A0AAV0XJQ9"/>